<organism evidence="2">
    <name type="scientific">Nyssomyia neivai</name>
    <dbReference type="NCBI Taxonomy" id="330878"/>
    <lineage>
        <taxon>Eukaryota</taxon>
        <taxon>Metazoa</taxon>
        <taxon>Ecdysozoa</taxon>
        <taxon>Arthropoda</taxon>
        <taxon>Hexapoda</taxon>
        <taxon>Insecta</taxon>
        <taxon>Pterygota</taxon>
        <taxon>Neoptera</taxon>
        <taxon>Endopterygota</taxon>
        <taxon>Diptera</taxon>
        <taxon>Nematocera</taxon>
        <taxon>Psychodoidea</taxon>
        <taxon>Psychodidae</taxon>
        <taxon>Nyssomyia</taxon>
    </lineage>
</organism>
<sequence length="283" mass="32039">MPSGSKKKNKSAAKGITSDTDSSGINEKKPLKFADNVSVRSTSPEVEEPPSRKARKRKISTSGSDVDAPRVKEERPKKDHPQEEVNISDKVQDYLDKHKDLSTKTLTKQHPNIKIYPEEEVFIFQCHKSLNPEKFLGQKINLPGKTKMKEEGLLFTVNKLPEDSTKTVTVVSCQEGSLRADTFPVAGKITLTQMIEKQNISYENAQQDNAHEEFPTNLKVRHPLLGVNFEDKLAELQNIVIKTESPERSPQKKSKRKRDSSPTRPAKKIKEEISEDLQWIQNV</sequence>
<protein>
    <submittedName>
        <fullName evidence="2">Uncharacterized protein</fullName>
    </submittedName>
</protein>
<feature type="compositionally biased region" description="Basic residues" evidence="1">
    <location>
        <begin position="1"/>
        <end position="11"/>
    </location>
</feature>
<dbReference type="AlphaFoldDB" id="A0A1L8D8S1"/>
<reference evidence="2" key="1">
    <citation type="submission" date="2016-12" db="EMBL/GenBank/DDBJ databases">
        <title>An insight into the sialome and mialome of the sand fly, Nyssomyia neivai.</title>
        <authorList>
            <person name="Sebastian V."/>
            <person name="Goulart T.M."/>
            <person name="Oliveira W."/>
            <person name="Calvo E."/>
            <person name="Oliveira L.F."/>
            <person name="Pinto M.C."/>
            <person name="Rosselino A.M."/>
            <person name="Ribeiro J.M."/>
        </authorList>
    </citation>
    <scope>NUCLEOTIDE SEQUENCE</scope>
</reference>
<feature type="region of interest" description="Disordered" evidence="1">
    <location>
        <begin position="1"/>
        <end position="87"/>
    </location>
</feature>
<evidence type="ECO:0000313" key="2">
    <source>
        <dbReference type="EMBL" id="JAV02740.1"/>
    </source>
</evidence>
<feature type="region of interest" description="Disordered" evidence="1">
    <location>
        <begin position="240"/>
        <end position="272"/>
    </location>
</feature>
<evidence type="ECO:0000256" key="1">
    <source>
        <dbReference type="SAM" id="MobiDB-lite"/>
    </source>
</evidence>
<accession>A0A1L8D8S1</accession>
<dbReference type="EMBL" id="GFDF01011344">
    <property type="protein sequence ID" value="JAV02740.1"/>
    <property type="molecule type" value="Transcribed_RNA"/>
</dbReference>
<proteinExistence type="predicted"/>
<name>A0A1L8D8S1_9DIPT</name>
<feature type="compositionally biased region" description="Basic and acidic residues" evidence="1">
    <location>
        <begin position="67"/>
        <end position="83"/>
    </location>
</feature>